<evidence type="ECO:0000313" key="2">
    <source>
        <dbReference type="EMBL" id="MCR0985636.1"/>
    </source>
</evidence>
<comment type="caution">
    <text evidence="2">The sequence shown here is derived from an EMBL/GenBank/DDBJ whole genome shotgun (WGS) entry which is preliminary data.</text>
</comment>
<gene>
    <name evidence="2" type="ORF">NRP21_26640</name>
</gene>
<dbReference type="Pfam" id="PF19883">
    <property type="entry name" value="DUF6356"/>
    <property type="match status" value="1"/>
</dbReference>
<reference evidence="2 3" key="1">
    <citation type="submission" date="2022-06" db="EMBL/GenBank/DDBJ databases">
        <title>Roseomonas CN29.</title>
        <authorList>
            <person name="Cheng Y."/>
            <person name="He X."/>
        </authorList>
    </citation>
    <scope>NUCLEOTIDE SEQUENCE [LARGE SCALE GENOMIC DNA]</scope>
    <source>
        <strain evidence="2 3">CN29</strain>
    </source>
</reference>
<keyword evidence="3" id="KW-1185">Reference proteome</keyword>
<accession>A0ABT1XD17</accession>
<name>A0ABT1XD17_9PROT</name>
<evidence type="ECO:0000313" key="3">
    <source>
        <dbReference type="Proteomes" id="UP001524642"/>
    </source>
</evidence>
<dbReference type="InterPro" id="IPR045936">
    <property type="entry name" value="DUF6356"/>
</dbReference>
<evidence type="ECO:0000256" key="1">
    <source>
        <dbReference type="SAM" id="Phobius"/>
    </source>
</evidence>
<dbReference type="Proteomes" id="UP001524642">
    <property type="component" value="Unassembled WGS sequence"/>
</dbReference>
<feature type="transmembrane region" description="Helical" evidence="1">
    <location>
        <begin position="26"/>
        <end position="48"/>
    </location>
</feature>
<keyword evidence="1" id="KW-1133">Transmembrane helix</keyword>
<keyword evidence="1" id="KW-0812">Transmembrane</keyword>
<organism evidence="2 3">
    <name type="scientific">Roseomonas populi</name>
    <dbReference type="NCBI Taxonomy" id="3121582"/>
    <lineage>
        <taxon>Bacteria</taxon>
        <taxon>Pseudomonadati</taxon>
        <taxon>Pseudomonadota</taxon>
        <taxon>Alphaproteobacteria</taxon>
        <taxon>Acetobacterales</taxon>
        <taxon>Roseomonadaceae</taxon>
        <taxon>Roseomonas</taxon>
    </lineage>
</organism>
<proteinExistence type="predicted"/>
<dbReference type="RefSeq" id="WP_257719282.1">
    <property type="nucleotide sequence ID" value="NZ_JANJOU010000038.1"/>
</dbReference>
<dbReference type="EMBL" id="JANJOU010000038">
    <property type="protein sequence ID" value="MCR0985636.1"/>
    <property type="molecule type" value="Genomic_DNA"/>
</dbReference>
<keyword evidence="1" id="KW-0472">Membrane</keyword>
<sequence>MALPSFTNHPAAVGESYAEHMQTASWFGWQMLLGAGACFVHALLPFLFTKTGSAKIALLHDRMVANRVKAANRHLVPAE</sequence>
<protein>
    <submittedName>
        <fullName evidence="2">DUF6356 family protein</fullName>
    </submittedName>
</protein>